<dbReference type="RefSeq" id="WP_208176578.1">
    <property type="nucleotide sequence ID" value="NZ_JAGETZ010000008.1"/>
</dbReference>
<keyword evidence="2" id="KW-1185">Reference proteome</keyword>
<dbReference type="Proteomes" id="UP000664369">
    <property type="component" value="Unassembled WGS sequence"/>
</dbReference>
<comment type="caution">
    <text evidence="1">The sequence shown here is derived from an EMBL/GenBank/DDBJ whole genome shotgun (WGS) entry which is preliminary data.</text>
</comment>
<name>A0ABS3QI24_9BACT</name>
<protein>
    <submittedName>
        <fullName evidence="1">Uncharacterized protein</fullName>
    </submittedName>
</protein>
<dbReference type="EMBL" id="JAGETZ010000008">
    <property type="protein sequence ID" value="MBO2010895.1"/>
    <property type="molecule type" value="Genomic_DNA"/>
</dbReference>
<evidence type="ECO:0000313" key="1">
    <source>
        <dbReference type="EMBL" id="MBO2010895.1"/>
    </source>
</evidence>
<sequence>MKTPKPSLIPLLASPGKKKPELSVTTGFTDGDLLHLTAPVLDFPTGTVLPVLGYCIDEEVDGTPYCVRAYVPGRGTTFAGRQASRFRTALQREVWFGGIRPLFFTELDVTDHAEALRLERIVEAVVIPMYDYTGMVTPMRKAA</sequence>
<proteinExistence type="predicted"/>
<reference evidence="1 2" key="1">
    <citation type="submission" date="2021-03" db="EMBL/GenBank/DDBJ databases">
        <authorList>
            <person name="Kim M.K."/>
        </authorList>
    </citation>
    <scope>NUCLEOTIDE SEQUENCE [LARGE SCALE GENOMIC DNA]</scope>
    <source>
        <strain evidence="1 2">BT442</strain>
    </source>
</reference>
<organism evidence="1 2">
    <name type="scientific">Hymenobacter negativus</name>
    <dbReference type="NCBI Taxonomy" id="2795026"/>
    <lineage>
        <taxon>Bacteria</taxon>
        <taxon>Pseudomonadati</taxon>
        <taxon>Bacteroidota</taxon>
        <taxon>Cytophagia</taxon>
        <taxon>Cytophagales</taxon>
        <taxon>Hymenobacteraceae</taxon>
        <taxon>Hymenobacter</taxon>
    </lineage>
</organism>
<evidence type="ECO:0000313" key="2">
    <source>
        <dbReference type="Proteomes" id="UP000664369"/>
    </source>
</evidence>
<accession>A0ABS3QI24</accession>
<gene>
    <name evidence="1" type="ORF">J4E00_17680</name>
</gene>